<protein>
    <submittedName>
        <fullName evidence="2">Uncharacterized protein</fullName>
    </submittedName>
</protein>
<gene>
    <name evidence="2" type="ORF">BP01DRAFT_370097</name>
</gene>
<evidence type="ECO:0000313" key="3">
    <source>
        <dbReference type="Proteomes" id="UP000248349"/>
    </source>
</evidence>
<feature type="region of interest" description="Disordered" evidence="1">
    <location>
        <begin position="539"/>
        <end position="568"/>
    </location>
</feature>
<feature type="compositionally biased region" description="Low complexity" evidence="1">
    <location>
        <begin position="357"/>
        <end position="367"/>
    </location>
</feature>
<organism evidence="2 3">
    <name type="scientific">Aspergillus saccharolyticus JOP 1030-1</name>
    <dbReference type="NCBI Taxonomy" id="1450539"/>
    <lineage>
        <taxon>Eukaryota</taxon>
        <taxon>Fungi</taxon>
        <taxon>Dikarya</taxon>
        <taxon>Ascomycota</taxon>
        <taxon>Pezizomycotina</taxon>
        <taxon>Eurotiomycetes</taxon>
        <taxon>Eurotiomycetidae</taxon>
        <taxon>Eurotiales</taxon>
        <taxon>Aspergillaceae</taxon>
        <taxon>Aspergillus</taxon>
        <taxon>Aspergillus subgen. Circumdati</taxon>
    </lineage>
</organism>
<reference evidence="2 3" key="1">
    <citation type="submission" date="2016-12" db="EMBL/GenBank/DDBJ databases">
        <title>The genomes of Aspergillus section Nigri reveals drivers in fungal speciation.</title>
        <authorList>
            <consortium name="DOE Joint Genome Institute"/>
            <person name="Vesth T.C."/>
            <person name="Nybo J."/>
            <person name="Theobald S."/>
            <person name="Brandl J."/>
            <person name="Frisvad J.C."/>
            <person name="Nielsen K.F."/>
            <person name="Lyhne E.K."/>
            <person name="Kogle M.E."/>
            <person name="Kuo A."/>
            <person name="Riley R."/>
            <person name="Clum A."/>
            <person name="Nolan M."/>
            <person name="Lipzen A."/>
            <person name="Salamov A."/>
            <person name="Henrissat B."/>
            <person name="Wiebenga A."/>
            <person name="De Vries R.P."/>
            <person name="Grigoriev I.V."/>
            <person name="Mortensen U.H."/>
            <person name="Andersen M.R."/>
            <person name="Baker S.E."/>
        </authorList>
    </citation>
    <scope>NUCLEOTIDE SEQUENCE [LARGE SCALE GENOMIC DNA]</scope>
    <source>
        <strain evidence="2 3">JOP 1030-1</strain>
    </source>
</reference>
<evidence type="ECO:0000313" key="2">
    <source>
        <dbReference type="EMBL" id="PYH40188.1"/>
    </source>
</evidence>
<accession>A0A318ZIV9</accession>
<dbReference type="OrthoDB" id="5429442at2759"/>
<dbReference type="EMBL" id="KZ821296">
    <property type="protein sequence ID" value="PYH40188.1"/>
    <property type="molecule type" value="Genomic_DNA"/>
</dbReference>
<sequence length="568" mass="62388">MSSSQDSFIANTSPDPYDQIIVLSQKVINAGFNSMWKLAQGDDESPLTHFHKSIHGESIDATVGPPSVQLHVESHEPMLYFLLALKTGTIILYKSQESDDTISLAVNNWVLAFNVVINQKKITKDSDEYKQFKERAGLPESNFSLAQLFIDSSSSTKFNVDLSNTGDTKLDDLSGDSRASLLTFIDHWIKGMSENGKNILGWSAQREHSKAADELNPYAPSFPPTSIDYFCYPWRGTNGQGSNQDNQDDNALSYLLMSDFKNPPAEGAIAYTGPWVDHASGRDASFCMSRTLFWGWMLPLVRQVVVAMTPMPDKPYVEYVGTPSDTPWSFGARYHVGDSGASDSDYQWVPNGNNGWSTSTADKSSSSGKVVKPGNGNDWETAEEQATKIQATAAFDAGKESLTVKGSSKFAFQLNHHRDGMSPTDFWVDVFSSWELELNMTSIEEGGIVFRVNDSTDHVSVTYDYGGGMKLSRTAKDIADGIAERLKDSMNGALNDVSGILAEAMANANRLCLPAAGTFFMKDPLFNQSGDLLVKLAYDGADPPPPPSKGKYRFRPPTLNRSVRRVNA</sequence>
<dbReference type="AlphaFoldDB" id="A0A318ZIV9"/>
<dbReference type="RefSeq" id="XP_025426170.1">
    <property type="nucleotide sequence ID" value="XM_025576584.1"/>
</dbReference>
<proteinExistence type="predicted"/>
<name>A0A318ZIV9_9EURO</name>
<dbReference type="GeneID" id="37077813"/>
<keyword evidence="3" id="KW-1185">Reference proteome</keyword>
<dbReference type="Proteomes" id="UP000248349">
    <property type="component" value="Unassembled WGS sequence"/>
</dbReference>
<evidence type="ECO:0000256" key="1">
    <source>
        <dbReference type="SAM" id="MobiDB-lite"/>
    </source>
</evidence>
<feature type="region of interest" description="Disordered" evidence="1">
    <location>
        <begin position="353"/>
        <end position="376"/>
    </location>
</feature>